<organism evidence="1 2">
    <name type="scientific">Desulfotruncus arcticus DSM 17038</name>
    <dbReference type="NCBI Taxonomy" id="1121424"/>
    <lineage>
        <taxon>Bacteria</taxon>
        <taxon>Bacillati</taxon>
        <taxon>Bacillota</taxon>
        <taxon>Clostridia</taxon>
        <taxon>Eubacteriales</taxon>
        <taxon>Desulfallaceae</taxon>
        <taxon>Desulfotruncus</taxon>
    </lineage>
</organism>
<dbReference type="STRING" id="341036.SAMN05660649_03371"/>
<dbReference type="AlphaFoldDB" id="A0A1I2W9L6"/>
<reference evidence="2" key="1">
    <citation type="submission" date="2016-10" db="EMBL/GenBank/DDBJ databases">
        <authorList>
            <person name="Varghese N."/>
            <person name="Submissions S."/>
        </authorList>
    </citation>
    <scope>NUCLEOTIDE SEQUENCE [LARGE SCALE GENOMIC DNA]</scope>
    <source>
        <strain evidence="2">DSM 17038</strain>
    </source>
</reference>
<name>A0A1I2W9L6_9FIRM</name>
<gene>
    <name evidence="1" type="ORF">SAMN05660649_03371</name>
</gene>
<evidence type="ECO:0000313" key="1">
    <source>
        <dbReference type="EMBL" id="SFG98002.1"/>
    </source>
</evidence>
<accession>A0A1I2W9L6</accession>
<dbReference type="EMBL" id="FOOX01000013">
    <property type="protein sequence ID" value="SFG98002.1"/>
    <property type="molecule type" value="Genomic_DNA"/>
</dbReference>
<proteinExistence type="predicted"/>
<protein>
    <submittedName>
        <fullName evidence="1">Uncharacterized protein</fullName>
    </submittedName>
</protein>
<dbReference type="Proteomes" id="UP000199337">
    <property type="component" value="Unassembled WGS sequence"/>
</dbReference>
<evidence type="ECO:0000313" key="2">
    <source>
        <dbReference type="Proteomes" id="UP000199337"/>
    </source>
</evidence>
<keyword evidence="2" id="KW-1185">Reference proteome</keyword>
<sequence>MVRGEIMNCVHPMVRGGEVVGYTWANETLEDIYRQISQGAQRIFFSPNIQPILGLTGLLLFCSQALLLSRSPAGQLTWAALQMQKYLKTSNQAIARPGKCGFTIVPKENMPQKVCKECINCHDFPKCEEVAVIKDI</sequence>